<dbReference type="Gene3D" id="3.40.50.150">
    <property type="entry name" value="Vaccinia Virus protein VP39"/>
    <property type="match status" value="1"/>
</dbReference>
<keyword evidence="4" id="KW-1185">Reference proteome</keyword>
<reference evidence="3 4" key="1">
    <citation type="submission" date="2024-02" db="EMBL/GenBank/DDBJ databases">
        <title>Janibacter sp. nov., isolated from gut of marine sandworm.</title>
        <authorList>
            <person name="Kim B."/>
            <person name="Jun M.O."/>
            <person name="Shin N.-R."/>
        </authorList>
    </citation>
    <scope>NUCLEOTIDE SEQUENCE [LARGE SCALE GENOMIC DNA]</scope>
    <source>
        <strain evidence="3 4">A1S7</strain>
    </source>
</reference>
<dbReference type="InterPro" id="IPR029063">
    <property type="entry name" value="SAM-dependent_MTases_sf"/>
</dbReference>
<evidence type="ECO:0000313" key="3">
    <source>
        <dbReference type="EMBL" id="WXB76282.1"/>
    </source>
</evidence>
<dbReference type="RefSeq" id="WP_338749107.1">
    <property type="nucleotide sequence ID" value="NZ_CP144913.1"/>
</dbReference>
<gene>
    <name evidence="3" type="ORF">V1351_15270</name>
</gene>
<dbReference type="SUPFAM" id="SSF53335">
    <property type="entry name" value="S-adenosyl-L-methionine-dependent methyltransferases"/>
    <property type="match status" value="1"/>
</dbReference>
<keyword evidence="1 3" id="KW-0808">Transferase</keyword>
<sequence length="218" mass="23307">MGSEQTEHDHAGHTGTGNFDDKAATWDEDPDKARQSGEVARGIAAAVPLAPRSRVLEYGAGTGLVTIALLDDLVEPTLTLADSSSGMRQVLADKVEAGVLPSPTRVSDLDLETHPVPTDHYDLILSSMVMHHVKSFDVVLGAFFEMLDPGGHLCIADLDAEDGSFHGHDFDGHHGFDRVSLQASVERAGFTDVTVSDCSSITREDATYPVFLAVARKP</sequence>
<dbReference type="EMBL" id="CP144913">
    <property type="protein sequence ID" value="WXB76282.1"/>
    <property type="molecule type" value="Genomic_DNA"/>
</dbReference>
<feature type="region of interest" description="Disordered" evidence="2">
    <location>
        <begin position="1"/>
        <end position="37"/>
    </location>
</feature>
<feature type="compositionally biased region" description="Basic and acidic residues" evidence="2">
    <location>
        <begin position="1"/>
        <end position="12"/>
    </location>
</feature>
<dbReference type="GO" id="GO:0008168">
    <property type="term" value="F:methyltransferase activity"/>
    <property type="evidence" value="ECO:0007669"/>
    <property type="project" value="UniProtKB-KW"/>
</dbReference>
<dbReference type="CDD" id="cd02440">
    <property type="entry name" value="AdoMet_MTases"/>
    <property type="match status" value="1"/>
</dbReference>
<protein>
    <submittedName>
        <fullName evidence="3">Class I SAM-dependent methyltransferase</fullName>
        <ecNumber evidence="3">2.1.1.-</ecNumber>
    </submittedName>
</protein>
<evidence type="ECO:0000313" key="4">
    <source>
        <dbReference type="Proteomes" id="UP001382727"/>
    </source>
</evidence>
<evidence type="ECO:0000256" key="2">
    <source>
        <dbReference type="SAM" id="MobiDB-lite"/>
    </source>
</evidence>
<dbReference type="Pfam" id="PF13489">
    <property type="entry name" value="Methyltransf_23"/>
    <property type="match status" value="1"/>
</dbReference>
<dbReference type="GO" id="GO:0032259">
    <property type="term" value="P:methylation"/>
    <property type="evidence" value="ECO:0007669"/>
    <property type="project" value="UniProtKB-KW"/>
</dbReference>
<dbReference type="EC" id="2.1.1.-" evidence="3"/>
<keyword evidence="3" id="KW-0489">Methyltransferase</keyword>
<organism evidence="3 4">
    <name type="scientific">Janibacter alittae</name>
    <dbReference type="NCBI Taxonomy" id="3115209"/>
    <lineage>
        <taxon>Bacteria</taxon>
        <taxon>Bacillati</taxon>
        <taxon>Actinomycetota</taxon>
        <taxon>Actinomycetes</taxon>
        <taxon>Micrococcales</taxon>
        <taxon>Intrasporangiaceae</taxon>
        <taxon>Janibacter</taxon>
    </lineage>
</organism>
<accession>A0ABZ2MGY5</accession>
<dbReference type="Proteomes" id="UP001382727">
    <property type="component" value="Chromosome"/>
</dbReference>
<dbReference type="PANTHER" id="PTHR43861">
    <property type="entry name" value="TRANS-ACONITATE 2-METHYLTRANSFERASE-RELATED"/>
    <property type="match status" value="1"/>
</dbReference>
<evidence type="ECO:0000256" key="1">
    <source>
        <dbReference type="ARBA" id="ARBA00022679"/>
    </source>
</evidence>
<feature type="compositionally biased region" description="Basic and acidic residues" evidence="2">
    <location>
        <begin position="19"/>
        <end position="35"/>
    </location>
</feature>
<dbReference type="PANTHER" id="PTHR43861:SF3">
    <property type="entry name" value="PUTATIVE (AFU_ORTHOLOGUE AFUA_2G14390)-RELATED"/>
    <property type="match status" value="1"/>
</dbReference>
<proteinExistence type="predicted"/>
<name>A0ABZ2MGY5_9MICO</name>